<organism evidence="1 2">
    <name type="scientific">Lupinus luteus</name>
    <name type="common">European yellow lupine</name>
    <dbReference type="NCBI Taxonomy" id="3873"/>
    <lineage>
        <taxon>Eukaryota</taxon>
        <taxon>Viridiplantae</taxon>
        <taxon>Streptophyta</taxon>
        <taxon>Embryophyta</taxon>
        <taxon>Tracheophyta</taxon>
        <taxon>Spermatophyta</taxon>
        <taxon>Magnoliopsida</taxon>
        <taxon>eudicotyledons</taxon>
        <taxon>Gunneridae</taxon>
        <taxon>Pentapetalae</taxon>
        <taxon>rosids</taxon>
        <taxon>fabids</taxon>
        <taxon>Fabales</taxon>
        <taxon>Fabaceae</taxon>
        <taxon>Papilionoideae</taxon>
        <taxon>50 kb inversion clade</taxon>
        <taxon>genistoids sensu lato</taxon>
        <taxon>core genistoids</taxon>
        <taxon>Genisteae</taxon>
        <taxon>Lupinus</taxon>
    </lineage>
</organism>
<evidence type="ECO:0000313" key="2">
    <source>
        <dbReference type="Proteomes" id="UP001497480"/>
    </source>
</evidence>
<accession>A0AAV1WF52</accession>
<name>A0AAV1WF52_LUPLU</name>
<dbReference type="EMBL" id="CAXHTB010000006">
    <property type="protein sequence ID" value="CAL0307792.1"/>
    <property type="molecule type" value="Genomic_DNA"/>
</dbReference>
<gene>
    <name evidence="1" type="ORF">LLUT_LOCUS8852</name>
</gene>
<dbReference type="AlphaFoldDB" id="A0AAV1WF52"/>
<evidence type="ECO:0000313" key="1">
    <source>
        <dbReference type="EMBL" id="CAL0307792.1"/>
    </source>
</evidence>
<comment type="caution">
    <text evidence="1">The sequence shown here is derived from an EMBL/GenBank/DDBJ whole genome shotgun (WGS) entry which is preliminary data.</text>
</comment>
<sequence>MEKKSSHRKVLPLCLGCPKLKVPSTKRRITYKPIGGYDPLSYSLNFDDGLVEKDEESARLGFSARFAAPSTATKLINGSSEG</sequence>
<reference evidence="1 2" key="1">
    <citation type="submission" date="2024-03" db="EMBL/GenBank/DDBJ databases">
        <authorList>
            <person name="Martinez-Hernandez J."/>
        </authorList>
    </citation>
    <scope>NUCLEOTIDE SEQUENCE [LARGE SCALE GENOMIC DNA]</scope>
</reference>
<dbReference type="Proteomes" id="UP001497480">
    <property type="component" value="Unassembled WGS sequence"/>
</dbReference>
<keyword evidence="2" id="KW-1185">Reference proteome</keyword>
<proteinExistence type="predicted"/>
<protein>
    <submittedName>
        <fullName evidence="1">Uncharacterized protein</fullName>
    </submittedName>
</protein>